<protein>
    <recommendedName>
        <fullName evidence="3">AC transposase</fullName>
    </recommendedName>
</protein>
<evidence type="ECO:0000313" key="2">
    <source>
        <dbReference type="Proteomes" id="UP000075243"/>
    </source>
</evidence>
<keyword evidence="2" id="KW-1185">Reference proteome</keyword>
<dbReference type="InterPro" id="IPR052035">
    <property type="entry name" value="ZnF_BED_domain_contain"/>
</dbReference>
<gene>
    <name evidence="1" type="ORF">KK1_046102</name>
</gene>
<dbReference type="PANTHER" id="PTHR46481:SF8">
    <property type="entry name" value="ZINC FINGER BED DOMAIN-CONTAINING PROTEIN RICESLEEPER 1-LIKE"/>
    <property type="match status" value="1"/>
</dbReference>
<proteinExistence type="predicted"/>
<evidence type="ECO:0008006" key="3">
    <source>
        <dbReference type="Google" id="ProtNLM"/>
    </source>
</evidence>
<dbReference type="EMBL" id="KQ484996">
    <property type="protein sequence ID" value="KYP33086.1"/>
    <property type="molecule type" value="Genomic_DNA"/>
</dbReference>
<name>A0A151QS32_CAJCA</name>
<dbReference type="AlphaFoldDB" id="A0A151QS32"/>
<dbReference type="Proteomes" id="UP000075243">
    <property type="component" value="Unassembled WGS sequence"/>
</dbReference>
<evidence type="ECO:0000313" key="1">
    <source>
        <dbReference type="EMBL" id="KYP33086.1"/>
    </source>
</evidence>
<reference evidence="1" key="1">
    <citation type="journal article" date="2012" name="Nat. Biotechnol.">
        <title>Draft genome sequence of pigeonpea (Cajanus cajan), an orphan legume crop of resource-poor farmers.</title>
        <authorList>
            <person name="Varshney R.K."/>
            <person name="Chen W."/>
            <person name="Li Y."/>
            <person name="Bharti A.K."/>
            <person name="Saxena R.K."/>
            <person name="Schlueter J.A."/>
            <person name="Donoghue M.T."/>
            <person name="Azam S."/>
            <person name="Fan G."/>
            <person name="Whaley A.M."/>
            <person name="Farmer A.D."/>
            <person name="Sheridan J."/>
            <person name="Iwata A."/>
            <person name="Tuteja R."/>
            <person name="Penmetsa R.V."/>
            <person name="Wu W."/>
            <person name="Upadhyaya H.D."/>
            <person name="Yang S.P."/>
            <person name="Shah T."/>
            <person name="Saxena K.B."/>
            <person name="Michael T."/>
            <person name="McCombie W.R."/>
            <person name="Yang B."/>
            <person name="Zhang G."/>
            <person name="Yang H."/>
            <person name="Wang J."/>
            <person name="Spillane C."/>
            <person name="Cook D.R."/>
            <person name="May G.D."/>
            <person name="Xu X."/>
            <person name="Jackson S.A."/>
        </authorList>
    </citation>
    <scope>NUCLEOTIDE SEQUENCE [LARGE SCALE GENOMIC DNA]</scope>
</reference>
<sequence>MCCCVHILNLIVKECFKDNIDVILRIRGAVKYIRSSPSRLTKFKTCVEQQNI</sequence>
<dbReference type="PANTHER" id="PTHR46481">
    <property type="entry name" value="ZINC FINGER BED DOMAIN-CONTAINING PROTEIN 4"/>
    <property type="match status" value="1"/>
</dbReference>
<organism evidence="1 2">
    <name type="scientific">Cajanus cajan</name>
    <name type="common">Pigeon pea</name>
    <name type="synonym">Cajanus indicus</name>
    <dbReference type="NCBI Taxonomy" id="3821"/>
    <lineage>
        <taxon>Eukaryota</taxon>
        <taxon>Viridiplantae</taxon>
        <taxon>Streptophyta</taxon>
        <taxon>Embryophyta</taxon>
        <taxon>Tracheophyta</taxon>
        <taxon>Spermatophyta</taxon>
        <taxon>Magnoliopsida</taxon>
        <taxon>eudicotyledons</taxon>
        <taxon>Gunneridae</taxon>
        <taxon>Pentapetalae</taxon>
        <taxon>rosids</taxon>
        <taxon>fabids</taxon>
        <taxon>Fabales</taxon>
        <taxon>Fabaceae</taxon>
        <taxon>Papilionoideae</taxon>
        <taxon>50 kb inversion clade</taxon>
        <taxon>NPAAA clade</taxon>
        <taxon>indigoferoid/millettioid clade</taxon>
        <taxon>Phaseoleae</taxon>
        <taxon>Cajanus</taxon>
    </lineage>
</organism>
<dbReference type="Gramene" id="C.cajan_44892.t">
    <property type="protein sequence ID" value="C.cajan_44892.t.cds1"/>
    <property type="gene ID" value="C.cajan_44892"/>
</dbReference>
<accession>A0A151QS32</accession>